<sequence length="406" mass="45410">MQRSQVAAFLLTLILTFVLGACQMPPTDQSELEREETSDEMSEGKAVEREPPPAKRVTLAATGDIMVHSTQIKAARQHDGSYDFNSVFQDIQPYLEAADLTFANLETTFGGSEPYTGYPLFNAPDAMADALKNAGFDIIQTANNHTMDSKAKGAVRTYNVLREKGLSPVGTAATPEDRKPLIVEKNGIKLAFLAYTYGTNGIPVPEDQPYLVNLIDEDVIAQDIQQSKKDGAEFIIVGLHFGNEFDREPNEEQRQLVNRVFEMGADVILGGHPHVLQPMEQMEVGGEKKFVIYSLGNFVSNQFSYTVSNPYANKGVILYLDIEKHAEDETVALKEVRFLPTVVHRYEQNGIGYTILPIEEKHVTSESLPYEYPGLTFNMVREAWEQTTAHMEQYESFPVFHLEEAD</sequence>
<dbReference type="PROSITE" id="PS51257">
    <property type="entry name" value="PROKAR_LIPOPROTEIN"/>
    <property type="match status" value="1"/>
</dbReference>
<gene>
    <name evidence="5" type="ORF">B0W44_14365</name>
</gene>
<organism evidence="5 6">
    <name type="scientific">Novibacillus thermophilus</name>
    <dbReference type="NCBI Taxonomy" id="1471761"/>
    <lineage>
        <taxon>Bacteria</taxon>
        <taxon>Bacillati</taxon>
        <taxon>Bacillota</taxon>
        <taxon>Bacilli</taxon>
        <taxon>Bacillales</taxon>
        <taxon>Thermoactinomycetaceae</taxon>
        <taxon>Novibacillus</taxon>
    </lineage>
</organism>
<dbReference type="PANTHER" id="PTHR33393">
    <property type="entry name" value="POLYGLUTAMINE SYNTHESIS ACCESSORY PROTEIN RV0574C-RELATED"/>
    <property type="match status" value="1"/>
</dbReference>
<protein>
    <recommendedName>
        <fullName evidence="4">Capsule synthesis protein CapA domain-containing protein</fullName>
    </recommendedName>
</protein>
<dbReference type="RefSeq" id="WP_077720618.1">
    <property type="nucleotide sequence ID" value="NZ_CP019699.1"/>
</dbReference>
<evidence type="ECO:0000256" key="3">
    <source>
        <dbReference type="SAM" id="SignalP"/>
    </source>
</evidence>
<dbReference type="Gene3D" id="3.60.21.10">
    <property type="match status" value="1"/>
</dbReference>
<dbReference type="Pfam" id="PF09587">
    <property type="entry name" value="PGA_cap"/>
    <property type="match status" value="1"/>
</dbReference>
<evidence type="ECO:0000256" key="1">
    <source>
        <dbReference type="ARBA" id="ARBA00005662"/>
    </source>
</evidence>
<evidence type="ECO:0000313" key="6">
    <source>
        <dbReference type="Proteomes" id="UP000188603"/>
    </source>
</evidence>
<dbReference type="CDD" id="cd07381">
    <property type="entry name" value="MPP_CapA"/>
    <property type="match status" value="1"/>
</dbReference>
<feature type="domain" description="Capsule synthesis protein CapA" evidence="4">
    <location>
        <begin position="58"/>
        <end position="302"/>
    </location>
</feature>
<feature type="chain" id="PRO_5038354306" description="Capsule synthesis protein CapA domain-containing protein" evidence="3">
    <location>
        <begin position="21"/>
        <end position="406"/>
    </location>
</feature>
<dbReference type="SMART" id="SM00854">
    <property type="entry name" value="PGA_cap"/>
    <property type="match status" value="1"/>
</dbReference>
<dbReference type="PANTHER" id="PTHR33393:SF12">
    <property type="entry name" value="CAPSULE BIOSYNTHESIS PROTEIN CAPA"/>
    <property type="match status" value="1"/>
</dbReference>
<evidence type="ECO:0000313" key="5">
    <source>
        <dbReference type="EMBL" id="AQS56754.1"/>
    </source>
</evidence>
<keyword evidence="3" id="KW-0732">Signal</keyword>
<feature type="region of interest" description="Disordered" evidence="2">
    <location>
        <begin position="27"/>
        <end position="54"/>
    </location>
</feature>
<dbReference type="AlphaFoldDB" id="A0A1U9K9Q1"/>
<evidence type="ECO:0000259" key="4">
    <source>
        <dbReference type="SMART" id="SM00854"/>
    </source>
</evidence>
<proteinExistence type="inferred from homology"/>
<dbReference type="EMBL" id="CP019699">
    <property type="protein sequence ID" value="AQS56754.1"/>
    <property type="molecule type" value="Genomic_DNA"/>
</dbReference>
<keyword evidence="6" id="KW-1185">Reference proteome</keyword>
<feature type="compositionally biased region" description="Basic and acidic residues" evidence="2">
    <location>
        <begin position="42"/>
        <end position="53"/>
    </location>
</feature>
<dbReference type="InterPro" id="IPR052169">
    <property type="entry name" value="CW_Biosynth-Accessory"/>
</dbReference>
<dbReference type="InterPro" id="IPR019079">
    <property type="entry name" value="Capsule_synth_CapA"/>
</dbReference>
<dbReference type="Proteomes" id="UP000188603">
    <property type="component" value="Chromosome"/>
</dbReference>
<evidence type="ECO:0000256" key="2">
    <source>
        <dbReference type="SAM" id="MobiDB-lite"/>
    </source>
</evidence>
<dbReference type="KEGG" id="ntr:B0W44_14365"/>
<dbReference type="OrthoDB" id="9810906at2"/>
<reference evidence="5 6" key="1">
    <citation type="journal article" date="2015" name="Int. J. Syst. Evol. Microbiol.">
        <title>Novibacillus thermophilus gen. nov., sp. nov., a Gram-staining-negative and moderately thermophilic member of the family Thermoactinomycetaceae.</title>
        <authorList>
            <person name="Yang G."/>
            <person name="Chen J."/>
            <person name="Zhou S."/>
        </authorList>
    </citation>
    <scope>NUCLEOTIDE SEQUENCE [LARGE SCALE GENOMIC DNA]</scope>
    <source>
        <strain evidence="5 6">SG-1</strain>
    </source>
</reference>
<accession>A0A1U9K9Q1</accession>
<name>A0A1U9K9Q1_9BACL</name>
<dbReference type="STRING" id="1471761.B0W44_14365"/>
<dbReference type="InterPro" id="IPR029052">
    <property type="entry name" value="Metallo-depent_PP-like"/>
</dbReference>
<feature type="signal peptide" evidence="3">
    <location>
        <begin position="1"/>
        <end position="20"/>
    </location>
</feature>
<dbReference type="SUPFAM" id="SSF56300">
    <property type="entry name" value="Metallo-dependent phosphatases"/>
    <property type="match status" value="1"/>
</dbReference>
<comment type="similarity">
    <text evidence="1">Belongs to the CapA family.</text>
</comment>